<dbReference type="AlphaFoldDB" id="A0A181CDZ3"/>
<dbReference type="KEGG" id="kre:GWK63_13925"/>
<dbReference type="RefSeq" id="WP_007397458.1">
    <property type="nucleotide sequence ID" value="NZ_CALMTF010000001.1"/>
</dbReference>
<accession>A0A181CDZ3</accession>
<protein>
    <submittedName>
        <fullName evidence="1">Uncharacterized protein</fullName>
    </submittedName>
</protein>
<proteinExistence type="predicted"/>
<evidence type="ECO:0000313" key="1">
    <source>
        <dbReference type="EMBL" id="QIP36422.1"/>
    </source>
</evidence>
<dbReference type="InterPro" id="IPR027405">
    <property type="entry name" value="YidB-like"/>
</dbReference>
<dbReference type="GeneID" id="85023265"/>
<gene>
    <name evidence="1" type="ORF">GWK63_13925</name>
</gene>
<dbReference type="SUPFAM" id="SSF140804">
    <property type="entry name" value="YidB-like"/>
    <property type="match status" value="1"/>
</dbReference>
<dbReference type="Gene3D" id="1.10.10.690">
    <property type="entry name" value="YidB-like"/>
    <property type="match status" value="1"/>
</dbReference>
<keyword evidence="2" id="KW-1185">Reference proteome</keyword>
<sequence>MTTITDRIGNAANKVADTLTGARNDTSGLMSAVIAYMGDAGSPGRREVHERARHAGLEARLNAWENHTGSEPADEETVRKLFPAPVITRFADETGQSHNATIKALADLLPHLSRLDG</sequence>
<dbReference type="Proteomes" id="UP000502533">
    <property type="component" value="Chromosome"/>
</dbReference>
<reference evidence="1 2" key="1">
    <citation type="submission" date="2020-03" db="EMBL/GenBank/DDBJ databases">
        <title>Isolation of cellulose-producing strains, genome characterization and application of the synthesized cellulose films as an economical and sustainable material for piezoelectric sensor construction.</title>
        <authorList>
            <person name="Mangayil R.K."/>
        </authorList>
    </citation>
    <scope>NUCLEOTIDE SEQUENCE [LARGE SCALE GENOMIC DNA]</scope>
    <source>
        <strain evidence="1 2">ENS 9a1a</strain>
    </source>
</reference>
<dbReference type="EMBL" id="CP050139">
    <property type="protein sequence ID" value="QIP36422.1"/>
    <property type="molecule type" value="Genomic_DNA"/>
</dbReference>
<evidence type="ECO:0000313" key="2">
    <source>
        <dbReference type="Proteomes" id="UP000502533"/>
    </source>
</evidence>
<organism evidence="1 2">
    <name type="scientific">Komagataeibacter rhaeticus</name>
    <dbReference type="NCBI Taxonomy" id="215221"/>
    <lineage>
        <taxon>Bacteria</taxon>
        <taxon>Pseudomonadati</taxon>
        <taxon>Pseudomonadota</taxon>
        <taxon>Alphaproteobacteria</taxon>
        <taxon>Acetobacterales</taxon>
        <taxon>Acetobacteraceae</taxon>
        <taxon>Komagataeibacter</taxon>
    </lineage>
</organism>
<name>A0A181CDZ3_9PROT</name>